<accession>A0A1G2L9K1</accession>
<evidence type="ECO:0000313" key="2">
    <source>
        <dbReference type="Proteomes" id="UP000178977"/>
    </source>
</evidence>
<dbReference type="EMBL" id="MHQT01000043">
    <property type="protein sequence ID" value="OHA08305.1"/>
    <property type="molecule type" value="Genomic_DNA"/>
</dbReference>
<comment type="caution">
    <text evidence="1">The sequence shown here is derived from an EMBL/GenBank/DDBJ whole genome shotgun (WGS) entry which is preliminary data.</text>
</comment>
<sequence length="94" mass="10691">MTTERSIYGWITPQFPLMRALGNDSYLSNSRFEFFDALVVVVQIVANPLVEHSVGGVILFGRIESRNDLVHSLKYFGCIFSNFVPKPGFQIRHV</sequence>
<evidence type="ECO:0000313" key="1">
    <source>
        <dbReference type="EMBL" id="OHA08305.1"/>
    </source>
</evidence>
<gene>
    <name evidence="1" type="ORF">A3A44_02480</name>
</gene>
<name>A0A1G2L9K1_9BACT</name>
<organism evidence="1 2">
    <name type="scientific">Candidatus Sungbacteria bacterium RIFCSPLOWO2_01_FULL_60_25</name>
    <dbReference type="NCBI Taxonomy" id="1802281"/>
    <lineage>
        <taxon>Bacteria</taxon>
        <taxon>Candidatus Sungiibacteriota</taxon>
    </lineage>
</organism>
<protein>
    <submittedName>
        <fullName evidence="1">Uncharacterized protein</fullName>
    </submittedName>
</protein>
<dbReference type="AlphaFoldDB" id="A0A1G2L9K1"/>
<reference evidence="1 2" key="1">
    <citation type="journal article" date="2016" name="Nat. Commun.">
        <title>Thousands of microbial genomes shed light on interconnected biogeochemical processes in an aquifer system.</title>
        <authorList>
            <person name="Anantharaman K."/>
            <person name="Brown C.T."/>
            <person name="Hug L.A."/>
            <person name="Sharon I."/>
            <person name="Castelle C.J."/>
            <person name="Probst A.J."/>
            <person name="Thomas B.C."/>
            <person name="Singh A."/>
            <person name="Wilkins M.J."/>
            <person name="Karaoz U."/>
            <person name="Brodie E.L."/>
            <person name="Williams K.H."/>
            <person name="Hubbard S.S."/>
            <person name="Banfield J.F."/>
        </authorList>
    </citation>
    <scope>NUCLEOTIDE SEQUENCE [LARGE SCALE GENOMIC DNA]</scope>
</reference>
<dbReference type="Proteomes" id="UP000178977">
    <property type="component" value="Unassembled WGS sequence"/>
</dbReference>
<proteinExistence type="predicted"/>